<organism evidence="2 3">
    <name type="scientific">Sediminicurvatus halobius</name>
    <dbReference type="NCBI Taxonomy" id="2182432"/>
    <lineage>
        <taxon>Bacteria</taxon>
        <taxon>Pseudomonadati</taxon>
        <taxon>Pseudomonadota</taxon>
        <taxon>Gammaproteobacteria</taxon>
        <taxon>Chromatiales</taxon>
        <taxon>Ectothiorhodospiraceae</taxon>
        <taxon>Sediminicurvatus</taxon>
    </lineage>
</organism>
<dbReference type="PANTHER" id="PTHR23419">
    <property type="entry name" value="DIVALENT CATION TOLERANCE CUTA-RELATED"/>
    <property type="match status" value="1"/>
</dbReference>
<dbReference type="Proteomes" id="UP000245474">
    <property type="component" value="Unassembled WGS sequence"/>
</dbReference>
<evidence type="ECO:0000313" key="2">
    <source>
        <dbReference type="EMBL" id="PWG64910.1"/>
    </source>
</evidence>
<evidence type="ECO:0000313" key="3">
    <source>
        <dbReference type="Proteomes" id="UP000245474"/>
    </source>
</evidence>
<dbReference type="AlphaFoldDB" id="A0A2U2N708"/>
<name>A0A2U2N708_9GAMM</name>
<evidence type="ECO:0000256" key="1">
    <source>
        <dbReference type="ARBA" id="ARBA00010169"/>
    </source>
</evidence>
<dbReference type="InterPro" id="IPR011322">
    <property type="entry name" value="N-reg_PII-like_a/b"/>
</dbReference>
<dbReference type="Pfam" id="PF03091">
    <property type="entry name" value="CutA1"/>
    <property type="match status" value="1"/>
</dbReference>
<dbReference type="GO" id="GO:0010038">
    <property type="term" value="P:response to metal ion"/>
    <property type="evidence" value="ECO:0007669"/>
    <property type="project" value="InterPro"/>
</dbReference>
<dbReference type="Gene3D" id="3.30.70.120">
    <property type="match status" value="1"/>
</dbReference>
<reference evidence="2 3" key="1">
    <citation type="submission" date="2018-05" db="EMBL/GenBank/DDBJ databases">
        <title>Spiribacter halobius sp. nov., a moderately halophilic bacterium isolated from marine solar saltern.</title>
        <authorList>
            <person name="Zheng W.-S."/>
            <person name="Lu D.-C."/>
            <person name="Du Z.-J."/>
        </authorList>
    </citation>
    <scope>NUCLEOTIDE SEQUENCE [LARGE SCALE GENOMIC DNA]</scope>
    <source>
        <strain evidence="2 3">E85</strain>
    </source>
</reference>
<comment type="caution">
    <text evidence="2">The sequence shown here is derived from an EMBL/GenBank/DDBJ whole genome shotgun (WGS) entry which is preliminary data.</text>
</comment>
<keyword evidence="3" id="KW-1185">Reference proteome</keyword>
<accession>A0A2U2N708</accession>
<dbReference type="OrthoDB" id="37622at2"/>
<dbReference type="EMBL" id="QFFI01000004">
    <property type="protein sequence ID" value="PWG64910.1"/>
    <property type="molecule type" value="Genomic_DNA"/>
</dbReference>
<dbReference type="SUPFAM" id="SSF54913">
    <property type="entry name" value="GlnB-like"/>
    <property type="match status" value="1"/>
</dbReference>
<dbReference type="InterPro" id="IPR015867">
    <property type="entry name" value="N-reg_PII/ATP_PRibTrfase_C"/>
</dbReference>
<dbReference type="InterPro" id="IPR004323">
    <property type="entry name" value="Ion_tolerance_CutA"/>
</dbReference>
<dbReference type="PANTHER" id="PTHR23419:SF8">
    <property type="entry name" value="FI09726P"/>
    <property type="match status" value="1"/>
</dbReference>
<dbReference type="GO" id="GO:0005507">
    <property type="term" value="F:copper ion binding"/>
    <property type="evidence" value="ECO:0007669"/>
    <property type="project" value="TreeGrafter"/>
</dbReference>
<protein>
    <submittedName>
        <fullName evidence="2">Divalent-cation tolerance protein CutA</fullName>
    </submittedName>
</protein>
<comment type="similarity">
    <text evidence="1">Belongs to the CutA family.</text>
</comment>
<gene>
    <name evidence="2" type="ORF">DEM34_03700</name>
</gene>
<proteinExistence type="inferred from homology"/>
<sequence length="120" mass="13051">MPPDLRRRGGLPVSERIVTLTTCPSRNVAERIADALVEGRHAACVNIIPGLTSVYRWQGRIEHDEELLLVAKTTGDAYPGLERTVLALHPDELPEIVAVPVQTGLAGYLQWVSEETAGDA</sequence>